<evidence type="ECO:0000256" key="6">
    <source>
        <dbReference type="SAM" id="Phobius"/>
    </source>
</evidence>
<sequence length="177" mass="20090">MLLLRIIIRPLFLTLTMIQLHTALFFFLLLPILASCDDEKVYIVYFGEHKGDKELQEIEDTHHSYLLSVKKSEEDAKSSLLYSYKYSINGFAAVLSPDEASKLSGLEEVVSVYESNPGKYRLHTTRSWEFSGLPEIEAESTLKKEDLLLKSNYGNNVIIGVLDSGIVIFCLYSNQVD</sequence>
<dbReference type="PANTHER" id="PTHR10795">
    <property type="entry name" value="PROPROTEIN CONVERTASE SUBTILISIN/KEXIN"/>
    <property type="match status" value="1"/>
</dbReference>
<dbReference type="AlphaFoldDB" id="A0AAV0DPG4"/>
<dbReference type="Pfam" id="PF05922">
    <property type="entry name" value="Inhibitor_I9"/>
    <property type="match status" value="1"/>
</dbReference>
<reference evidence="8" key="1">
    <citation type="submission" date="2022-07" db="EMBL/GenBank/DDBJ databases">
        <authorList>
            <person name="Macas J."/>
            <person name="Novak P."/>
            <person name="Neumann P."/>
        </authorList>
    </citation>
    <scope>NUCLEOTIDE SEQUENCE</scope>
</reference>
<dbReference type="InterPro" id="IPR045051">
    <property type="entry name" value="SBT"/>
</dbReference>
<dbReference type="SUPFAM" id="SSF52743">
    <property type="entry name" value="Subtilisin-like"/>
    <property type="match status" value="1"/>
</dbReference>
<evidence type="ECO:0000256" key="3">
    <source>
        <dbReference type="ARBA" id="ARBA00022729"/>
    </source>
</evidence>
<keyword evidence="2" id="KW-0645">Protease</keyword>
<dbReference type="EMBL" id="CAMAPF010000133">
    <property type="protein sequence ID" value="CAH9105950.1"/>
    <property type="molecule type" value="Genomic_DNA"/>
</dbReference>
<keyword evidence="6" id="KW-0812">Transmembrane</keyword>
<evidence type="ECO:0000256" key="1">
    <source>
        <dbReference type="ARBA" id="ARBA00011073"/>
    </source>
</evidence>
<dbReference type="FunFam" id="3.30.70.80:FF:000002">
    <property type="entry name" value="Subtilisin-like protease SBT5.3"/>
    <property type="match status" value="1"/>
</dbReference>
<dbReference type="Gene3D" id="3.30.70.80">
    <property type="entry name" value="Peptidase S8 propeptide/proteinase inhibitor I9"/>
    <property type="match status" value="1"/>
</dbReference>
<organism evidence="8 9">
    <name type="scientific">Cuscuta epithymum</name>
    <dbReference type="NCBI Taxonomy" id="186058"/>
    <lineage>
        <taxon>Eukaryota</taxon>
        <taxon>Viridiplantae</taxon>
        <taxon>Streptophyta</taxon>
        <taxon>Embryophyta</taxon>
        <taxon>Tracheophyta</taxon>
        <taxon>Spermatophyta</taxon>
        <taxon>Magnoliopsida</taxon>
        <taxon>eudicotyledons</taxon>
        <taxon>Gunneridae</taxon>
        <taxon>Pentapetalae</taxon>
        <taxon>asterids</taxon>
        <taxon>lamiids</taxon>
        <taxon>Solanales</taxon>
        <taxon>Convolvulaceae</taxon>
        <taxon>Cuscuteae</taxon>
        <taxon>Cuscuta</taxon>
        <taxon>Cuscuta subgen. Cuscuta</taxon>
    </lineage>
</organism>
<dbReference type="GO" id="GO:0006508">
    <property type="term" value="P:proteolysis"/>
    <property type="evidence" value="ECO:0007669"/>
    <property type="project" value="UniProtKB-KW"/>
</dbReference>
<keyword evidence="9" id="KW-1185">Reference proteome</keyword>
<comment type="similarity">
    <text evidence="1">Belongs to the peptidase S8 family.</text>
</comment>
<proteinExistence type="inferred from homology"/>
<dbReference type="InterPro" id="IPR037045">
    <property type="entry name" value="S8pro/Inhibitor_I9_sf"/>
</dbReference>
<keyword evidence="6" id="KW-0472">Membrane</keyword>
<dbReference type="InterPro" id="IPR010259">
    <property type="entry name" value="S8pro/Inhibitor_I9"/>
</dbReference>
<keyword evidence="4" id="KW-0378">Hydrolase</keyword>
<evidence type="ECO:0000256" key="2">
    <source>
        <dbReference type="ARBA" id="ARBA00022670"/>
    </source>
</evidence>
<feature type="transmembrane region" description="Helical" evidence="6">
    <location>
        <begin position="12"/>
        <end position="34"/>
    </location>
</feature>
<name>A0AAV0DPG4_9ASTE</name>
<comment type="caution">
    <text evidence="8">The sequence shown here is derived from an EMBL/GenBank/DDBJ whole genome shotgun (WGS) entry which is preliminary data.</text>
</comment>
<dbReference type="Proteomes" id="UP001152523">
    <property type="component" value="Unassembled WGS sequence"/>
</dbReference>
<evidence type="ECO:0000256" key="5">
    <source>
        <dbReference type="ARBA" id="ARBA00022825"/>
    </source>
</evidence>
<evidence type="ECO:0000259" key="7">
    <source>
        <dbReference type="Pfam" id="PF05922"/>
    </source>
</evidence>
<gene>
    <name evidence="8" type="ORF">CEPIT_LOCUS17392</name>
</gene>
<evidence type="ECO:0000313" key="8">
    <source>
        <dbReference type="EMBL" id="CAH9105950.1"/>
    </source>
</evidence>
<accession>A0AAV0DPG4</accession>
<feature type="domain" description="Inhibitor I9" evidence="7">
    <location>
        <begin position="41"/>
        <end position="117"/>
    </location>
</feature>
<protein>
    <recommendedName>
        <fullName evidence="7">Inhibitor I9 domain-containing protein</fullName>
    </recommendedName>
</protein>
<evidence type="ECO:0000256" key="4">
    <source>
        <dbReference type="ARBA" id="ARBA00022801"/>
    </source>
</evidence>
<keyword evidence="3" id="KW-0732">Signal</keyword>
<keyword evidence="6" id="KW-1133">Transmembrane helix</keyword>
<evidence type="ECO:0000313" key="9">
    <source>
        <dbReference type="Proteomes" id="UP001152523"/>
    </source>
</evidence>
<keyword evidence="5" id="KW-0720">Serine protease</keyword>
<dbReference type="InterPro" id="IPR036852">
    <property type="entry name" value="Peptidase_S8/S53_dom_sf"/>
</dbReference>
<dbReference type="GO" id="GO:0004252">
    <property type="term" value="F:serine-type endopeptidase activity"/>
    <property type="evidence" value="ECO:0007669"/>
    <property type="project" value="InterPro"/>
</dbReference>